<dbReference type="EMBL" id="ANMO01000167">
    <property type="protein sequence ID" value="EMB15644.1"/>
    <property type="molecule type" value="Genomic_DNA"/>
</dbReference>
<name>M2B098_9BACT</name>
<reference evidence="2" key="1">
    <citation type="submission" date="2012-11" db="EMBL/GenBank/DDBJ databases">
        <title>Permanent draft genomes of Rhodopirellula europaea strain SH398 and 6C.</title>
        <authorList>
            <person name="Richter M."/>
            <person name="Richter-Heitmann T."/>
            <person name="Frank C."/>
            <person name="Harder J."/>
            <person name="Glockner F.O."/>
        </authorList>
    </citation>
    <scope>NUCLEOTIDE SEQUENCE</scope>
    <source>
        <strain evidence="2">6C</strain>
    </source>
</reference>
<proteinExistence type="predicted"/>
<organism evidence="2 3">
    <name type="scientific">Rhodopirellula europaea 6C</name>
    <dbReference type="NCBI Taxonomy" id="1263867"/>
    <lineage>
        <taxon>Bacteria</taxon>
        <taxon>Pseudomonadati</taxon>
        <taxon>Planctomycetota</taxon>
        <taxon>Planctomycetia</taxon>
        <taxon>Pirellulales</taxon>
        <taxon>Pirellulaceae</taxon>
        <taxon>Rhodopirellula</taxon>
    </lineage>
</organism>
<evidence type="ECO:0000256" key="1">
    <source>
        <dbReference type="SAM" id="MobiDB-lite"/>
    </source>
</evidence>
<comment type="caution">
    <text evidence="2">The sequence shown here is derived from an EMBL/GenBank/DDBJ whole genome shotgun (WGS) entry which is preliminary data.</text>
</comment>
<accession>M2B098</accession>
<keyword evidence="3" id="KW-1185">Reference proteome</keyword>
<sequence length="52" mass="5822">MLDVLFHSRGLLILVWFGLVAMRDECESSRSVPSGSHESDAGWPIRRPPANQ</sequence>
<gene>
    <name evidence="2" type="ORF">RE6C_03610</name>
</gene>
<dbReference type="AlphaFoldDB" id="M2B098"/>
<protein>
    <submittedName>
        <fullName evidence="2">Uncharacterized protein</fullName>
    </submittedName>
</protein>
<feature type="region of interest" description="Disordered" evidence="1">
    <location>
        <begin position="28"/>
        <end position="52"/>
    </location>
</feature>
<evidence type="ECO:0000313" key="3">
    <source>
        <dbReference type="Proteomes" id="UP000011529"/>
    </source>
</evidence>
<dbReference type="PATRIC" id="fig|1263867.3.peg.3864"/>
<dbReference type="Proteomes" id="UP000011529">
    <property type="component" value="Unassembled WGS sequence"/>
</dbReference>
<reference evidence="2" key="2">
    <citation type="journal article" date="2013" name="Mar. Genomics">
        <title>Expression of sulfatases in Rhodopirellula baltica and the diversity of sulfatases in the genus Rhodopirellula.</title>
        <authorList>
            <person name="Wegner C.E."/>
            <person name="Richter-Heitmann T."/>
            <person name="Klindworth A."/>
            <person name="Klockow C."/>
            <person name="Richter M."/>
            <person name="Achstetter T."/>
            <person name="Glockner F.O."/>
            <person name="Harder J."/>
        </authorList>
    </citation>
    <scope>NUCLEOTIDE SEQUENCE [LARGE SCALE GENOMIC DNA]</scope>
    <source>
        <strain evidence="2">6C</strain>
    </source>
</reference>
<evidence type="ECO:0000313" key="2">
    <source>
        <dbReference type="EMBL" id="EMB15644.1"/>
    </source>
</evidence>